<comment type="caution">
    <text evidence="1">The sequence shown here is derived from an EMBL/GenBank/DDBJ whole genome shotgun (WGS) entry which is preliminary data.</text>
</comment>
<name>A0ACB8D3M4_DERSI</name>
<gene>
    <name evidence="1" type="ORF">HPB49_007412</name>
</gene>
<sequence length="521" mass="57695">MLSWCSTWQPYMEILDQNLRRRIESVVIIPRLVWRLQLAKLAAARGQRGLVTWVIVSERSGWREHNDHVDVTVFGSVITVSNKDSGFSVVSMSEKAASIVEQRARSGLSLYALAGTSVNLGCINANVSPPALNRCFSAQKNSMVQALKILNCTVSLGAIHPDHWLDDLYSDKVDVITSAFGLTEGRYGQVYATVNRFGGACYYVPKRTRASHDFLLSILPLASLLLLALVACVVAILLANKHSESLWQLSQDAVLALVASVFLFSSPLQSKRTGSRIVLAAWMAAGFSLAAYTQSLLTASVTAGARWEADDTLDKVYPKLQAGELLPCVVARTYFDLLLREAGAHRRKNVIDVAAAVRRRRARTSAADDVVARNHETCLKRVARGTHMYLTTGSDLCLYRGDSRYIAEGKEVLSTIVGGYPMRNDYHFRREIAWLTRTVFEAGWDLRLTRKMFWSCPEGYLGGNARAPASPLDARQFVGVFYGCCCVSLASLAAEILCSWIYREKRMSRGFGNGFCIFIYG</sequence>
<evidence type="ECO:0000313" key="1">
    <source>
        <dbReference type="EMBL" id="KAH7959035.1"/>
    </source>
</evidence>
<accession>A0ACB8D3M4</accession>
<protein>
    <submittedName>
        <fullName evidence="1">Uncharacterized protein</fullName>
    </submittedName>
</protein>
<keyword evidence="2" id="KW-1185">Reference proteome</keyword>
<reference evidence="1" key="1">
    <citation type="submission" date="2020-05" db="EMBL/GenBank/DDBJ databases">
        <title>Large-scale comparative analyses of tick genomes elucidate their genetic diversity and vector capacities.</title>
        <authorList>
            <person name="Jia N."/>
            <person name="Wang J."/>
            <person name="Shi W."/>
            <person name="Du L."/>
            <person name="Sun Y."/>
            <person name="Zhan W."/>
            <person name="Jiang J."/>
            <person name="Wang Q."/>
            <person name="Zhang B."/>
            <person name="Ji P."/>
            <person name="Sakyi L.B."/>
            <person name="Cui X."/>
            <person name="Yuan T."/>
            <person name="Jiang B."/>
            <person name="Yang W."/>
            <person name="Lam T.T.-Y."/>
            <person name="Chang Q."/>
            <person name="Ding S."/>
            <person name="Wang X."/>
            <person name="Zhu J."/>
            <person name="Ruan X."/>
            <person name="Zhao L."/>
            <person name="Wei J."/>
            <person name="Que T."/>
            <person name="Du C."/>
            <person name="Cheng J."/>
            <person name="Dai P."/>
            <person name="Han X."/>
            <person name="Huang E."/>
            <person name="Gao Y."/>
            <person name="Liu J."/>
            <person name="Shao H."/>
            <person name="Ye R."/>
            <person name="Li L."/>
            <person name="Wei W."/>
            <person name="Wang X."/>
            <person name="Wang C."/>
            <person name="Yang T."/>
            <person name="Huo Q."/>
            <person name="Li W."/>
            <person name="Guo W."/>
            <person name="Chen H."/>
            <person name="Zhou L."/>
            <person name="Ni X."/>
            <person name="Tian J."/>
            <person name="Zhou Y."/>
            <person name="Sheng Y."/>
            <person name="Liu T."/>
            <person name="Pan Y."/>
            <person name="Xia L."/>
            <person name="Li J."/>
            <person name="Zhao F."/>
            <person name="Cao W."/>
        </authorList>
    </citation>
    <scope>NUCLEOTIDE SEQUENCE</scope>
    <source>
        <strain evidence="1">Dsil-2018</strain>
    </source>
</reference>
<proteinExistence type="predicted"/>
<dbReference type="Proteomes" id="UP000821865">
    <property type="component" value="Chromosome 3"/>
</dbReference>
<evidence type="ECO:0000313" key="2">
    <source>
        <dbReference type="Proteomes" id="UP000821865"/>
    </source>
</evidence>
<dbReference type="EMBL" id="CM023472">
    <property type="protein sequence ID" value="KAH7959035.1"/>
    <property type="molecule type" value="Genomic_DNA"/>
</dbReference>
<organism evidence="1 2">
    <name type="scientific">Dermacentor silvarum</name>
    <name type="common">Tick</name>
    <dbReference type="NCBI Taxonomy" id="543639"/>
    <lineage>
        <taxon>Eukaryota</taxon>
        <taxon>Metazoa</taxon>
        <taxon>Ecdysozoa</taxon>
        <taxon>Arthropoda</taxon>
        <taxon>Chelicerata</taxon>
        <taxon>Arachnida</taxon>
        <taxon>Acari</taxon>
        <taxon>Parasitiformes</taxon>
        <taxon>Ixodida</taxon>
        <taxon>Ixodoidea</taxon>
        <taxon>Ixodidae</taxon>
        <taxon>Rhipicephalinae</taxon>
        <taxon>Dermacentor</taxon>
    </lineage>
</organism>